<organism evidence="1 2">
    <name type="scientific">Vagococcus salmoninarum</name>
    <dbReference type="NCBI Taxonomy" id="2739"/>
    <lineage>
        <taxon>Bacteria</taxon>
        <taxon>Bacillati</taxon>
        <taxon>Bacillota</taxon>
        <taxon>Bacilli</taxon>
        <taxon>Lactobacillales</taxon>
        <taxon>Enterococcaceae</taxon>
        <taxon>Vagococcus</taxon>
    </lineage>
</organism>
<proteinExistence type="predicted"/>
<dbReference type="AlphaFoldDB" id="A0A429ZET9"/>
<evidence type="ECO:0008006" key="3">
    <source>
        <dbReference type="Google" id="ProtNLM"/>
    </source>
</evidence>
<protein>
    <recommendedName>
        <fullName evidence="3">Ethanolamine utilization protein</fullName>
    </recommendedName>
</protein>
<dbReference type="EMBL" id="NGJU01000024">
    <property type="protein sequence ID" value="RST92164.1"/>
    <property type="molecule type" value="Genomic_DNA"/>
</dbReference>
<name>A0A429ZET9_9ENTE</name>
<dbReference type="GeneID" id="98569335"/>
<sequence length="199" mass="22618">MTNFEDLREMLLFEILDILAKEGRLAKVKAKESSLIPLQLLGKEELAITKDLKGRGFQLSSKGGPSHGLCLTELTFGRLSRVANLAPQDWQEELIISHLWSKNPVFVSRKGCQYRQQLGAAPFKLQQKIRKWEANLEAFGVIFLKETKVPKEANVLTAAKVQEQLKKGNVNFEGEPQRIVTPLARELIADYHRLNRNQK</sequence>
<keyword evidence="2" id="KW-1185">Reference proteome</keyword>
<evidence type="ECO:0000313" key="2">
    <source>
        <dbReference type="Proteomes" id="UP000287239"/>
    </source>
</evidence>
<reference evidence="1 2" key="1">
    <citation type="submission" date="2017-05" db="EMBL/GenBank/DDBJ databases">
        <title>Vagococcus spp. assemblies.</title>
        <authorList>
            <person name="Gulvik C.A."/>
        </authorList>
    </citation>
    <scope>NUCLEOTIDE SEQUENCE [LARGE SCALE GENOMIC DNA]</scope>
    <source>
        <strain evidence="1 2">NCFB 2777</strain>
    </source>
</reference>
<dbReference type="Proteomes" id="UP000287239">
    <property type="component" value="Unassembled WGS sequence"/>
</dbReference>
<accession>A0A429ZET9</accession>
<evidence type="ECO:0000313" key="1">
    <source>
        <dbReference type="EMBL" id="RST92164.1"/>
    </source>
</evidence>
<comment type="caution">
    <text evidence="1">The sequence shown here is derived from an EMBL/GenBank/DDBJ whole genome shotgun (WGS) entry which is preliminary data.</text>
</comment>
<gene>
    <name evidence="1" type="ORF">CBF35_13370</name>
</gene>
<dbReference type="RefSeq" id="WP_126781974.1">
    <property type="nucleotide sequence ID" value="NZ_CAUQJP010000047.1"/>
</dbReference>